<feature type="binding site" description="in other chain" evidence="5">
    <location>
        <position position="24"/>
    </location>
    <ligand>
        <name>phosphate</name>
        <dbReference type="ChEBI" id="CHEBI:43474"/>
        <note>ligand shared between dimeric partners</note>
    </ligand>
</feature>
<evidence type="ECO:0000313" key="7">
    <source>
        <dbReference type="EMBL" id="SFI83949.1"/>
    </source>
</evidence>
<dbReference type="AlphaFoldDB" id="A0A1I3LGT8"/>
<feature type="domain" description="Nucleoside phosphorylase" evidence="6">
    <location>
        <begin position="16"/>
        <end position="208"/>
    </location>
</feature>
<dbReference type="Pfam" id="PF01048">
    <property type="entry name" value="PNP_UDP_1"/>
    <property type="match status" value="1"/>
</dbReference>
<organism evidence="7 8">
    <name type="scientific">Thermoflavimicrobium dichotomicum</name>
    <dbReference type="NCBI Taxonomy" id="46223"/>
    <lineage>
        <taxon>Bacteria</taxon>
        <taxon>Bacillati</taxon>
        <taxon>Bacillota</taxon>
        <taxon>Bacilli</taxon>
        <taxon>Bacillales</taxon>
        <taxon>Thermoactinomycetaceae</taxon>
        <taxon>Thermoflavimicrobium</taxon>
    </lineage>
</organism>
<dbReference type="InterPro" id="IPR004402">
    <property type="entry name" value="DeoD-type"/>
</dbReference>
<dbReference type="GO" id="GO:0004731">
    <property type="term" value="F:purine-nucleoside phosphorylase activity"/>
    <property type="evidence" value="ECO:0007669"/>
    <property type="project" value="UniProtKB-UniRule"/>
</dbReference>
<dbReference type="CDD" id="cd09006">
    <property type="entry name" value="PNP_EcPNPI-like"/>
    <property type="match status" value="1"/>
</dbReference>
<feature type="binding site" description="in other chain" evidence="5">
    <location>
        <begin position="179"/>
        <end position="181"/>
    </location>
    <ligand>
        <name>a purine D-ribonucleoside</name>
        <dbReference type="ChEBI" id="CHEBI:142355"/>
        <note>ligand shared between dimeric partners</note>
    </ligand>
</feature>
<gene>
    <name evidence="5" type="primary">deoD</name>
    <name evidence="7" type="ORF">SAMN05421852_102188</name>
</gene>
<dbReference type="Gene3D" id="3.40.50.1580">
    <property type="entry name" value="Nucleoside phosphorylase domain"/>
    <property type="match status" value="1"/>
</dbReference>
<sequence length="235" mass="25992">MSFHLAAKQGEVAETVLLPGDPLRAKYIAETYLENPVCYNQVRGMFGYTGVYKGKQISVQGTGMGMPSISIYITELIEEYGVKHLIRIGTCGSIHPHVKVMDLILAMSASTNSGMNHKRLPGIDFAPTADFDLLQKAYKIALEKKQSIQVGSVFTSDFFYELSSADYKLLAKYQMLAVEMETAALYTIAAKHGVKALSMLTVSDHVFTKEMISSEQKEKMLHDMFEVALETAVSV</sequence>
<comment type="catalytic activity">
    <reaction evidence="5">
        <text>a purine 2'-deoxy-D-ribonucleoside + phosphate = a purine nucleobase + 2-deoxy-alpha-D-ribose 1-phosphate</text>
        <dbReference type="Rhea" id="RHEA:36431"/>
        <dbReference type="ChEBI" id="CHEBI:26386"/>
        <dbReference type="ChEBI" id="CHEBI:43474"/>
        <dbReference type="ChEBI" id="CHEBI:57259"/>
        <dbReference type="ChEBI" id="CHEBI:142361"/>
        <dbReference type="EC" id="2.4.2.1"/>
    </reaction>
</comment>
<dbReference type="InterPro" id="IPR018016">
    <property type="entry name" value="Nucleoside_phosphorylase_CS"/>
</dbReference>
<comment type="similarity">
    <text evidence="1 5">Belongs to the PNP/UDP phosphorylase family.</text>
</comment>
<dbReference type="GO" id="GO:0005829">
    <property type="term" value="C:cytosol"/>
    <property type="evidence" value="ECO:0007669"/>
    <property type="project" value="TreeGrafter"/>
</dbReference>
<name>A0A1I3LGT8_9BACL</name>
<dbReference type="EMBL" id="FORR01000002">
    <property type="protein sequence ID" value="SFI83949.1"/>
    <property type="molecule type" value="Genomic_DNA"/>
</dbReference>
<evidence type="ECO:0000256" key="2">
    <source>
        <dbReference type="ARBA" id="ARBA00022676"/>
    </source>
</evidence>
<feature type="binding site" description="in other chain" evidence="5">
    <location>
        <begin position="203"/>
        <end position="204"/>
    </location>
    <ligand>
        <name>a purine D-ribonucleoside</name>
        <dbReference type="ChEBI" id="CHEBI:142355"/>
        <note>ligand shared between dimeric partners</note>
    </ligand>
</feature>
<dbReference type="GO" id="GO:0006152">
    <property type="term" value="P:purine nucleoside catabolic process"/>
    <property type="evidence" value="ECO:0007669"/>
    <property type="project" value="TreeGrafter"/>
</dbReference>
<dbReference type="OrthoDB" id="9782889at2"/>
<dbReference type="STRING" id="46223.SAMN05421852_102188"/>
<keyword evidence="8" id="KW-1185">Reference proteome</keyword>
<proteinExistence type="inferred from homology"/>
<feature type="binding site" description="in other chain" evidence="5">
    <location>
        <begin position="87"/>
        <end position="90"/>
    </location>
    <ligand>
        <name>phosphate</name>
        <dbReference type="ChEBI" id="CHEBI:43474"/>
        <note>ligand shared between dimeric partners</note>
    </ligand>
</feature>
<protein>
    <recommendedName>
        <fullName evidence="5">Purine nucleoside phosphorylase DeoD-type</fullName>
        <shortName evidence="5">PNP</shortName>
        <ecNumber evidence="5">2.4.2.1</ecNumber>
    </recommendedName>
</protein>
<dbReference type="SUPFAM" id="SSF53167">
    <property type="entry name" value="Purine and uridine phosphorylases"/>
    <property type="match status" value="1"/>
</dbReference>
<comment type="function">
    <text evidence="5">Catalyzes the reversible phosphorolytic breakdown of the N-glycosidic bond in the beta-(deoxy)ribonucleoside molecules, with the formation of the corresponding free purine bases and pentose-1-phosphate.</text>
</comment>
<dbReference type="Proteomes" id="UP000199545">
    <property type="component" value="Unassembled WGS sequence"/>
</dbReference>
<dbReference type="PANTHER" id="PTHR43691:SF11">
    <property type="entry name" value="FI09636P-RELATED"/>
    <property type="match status" value="1"/>
</dbReference>
<dbReference type="RefSeq" id="WP_093227993.1">
    <property type="nucleotide sequence ID" value="NZ_FORR01000002.1"/>
</dbReference>
<keyword evidence="2 5" id="KW-0328">Glycosyltransferase</keyword>
<dbReference type="NCBIfam" id="TIGR00107">
    <property type="entry name" value="deoD"/>
    <property type="match status" value="1"/>
</dbReference>
<feature type="binding site" evidence="5">
    <location>
        <position position="43"/>
    </location>
    <ligand>
        <name>phosphate</name>
        <dbReference type="ChEBI" id="CHEBI:43474"/>
        <note>ligand shared between dimeric partners</note>
    </ligand>
</feature>
<comment type="catalytic activity">
    <reaction evidence="4">
        <text>uridine + phosphate = alpha-D-ribose 1-phosphate + uracil</text>
        <dbReference type="Rhea" id="RHEA:24388"/>
        <dbReference type="ChEBI" id="CHEBI:16704"/>
        <dbReference type="ChEBI" id="CHEBI:17568"/>
        <dbReference type="ChEBI" id="CHEBI:43474"/>
        <dbReference type="ChEBI" id="CHEBI:57720"/>
        <dbReference type="EC" id="2.4.2.3"/>
    </reaction>
</comment>
<evidence type="ECO:0000259" key="6">
    <source>
        <dbReference type="Pfam" id="PF01048"/>
    </source>
</evidence>
<accession>A0A1I3LGT8</accession>
<comment type="catalytic activity">
    <reaction evidence="5">
        <text>a purine D-ribonucleoside + phosphate = a purine nucleobase + alpha-D-ribose 1-phosphate</text>
        <dbReference type="Rhea" id="RHEA:19805"/>
        <dbReference type="ChEBI" id="CHEBI:26386"/>
        <dbReference type="ChEBI" id="CHEBI:43474"/>
        <dbReference type="ChEBI" id="CHEBI:57720"/>
        <dbReference type="ChEBI" id="CHEBI:142355"/>
        <dbReference type="EC" id="2.4.2.1"/>
    </reaction>
</comment>
<feature type="active site" description="Proton donor" evidence="5">
    <location>
        <position position="204"/>
    </location>
</feature>
<dbReference type="EC" id="2.4.2.1" evidence="5"/>
<dbReference type="GO" id="GO:0004850">
    <property type="term" value="F:uridine phosphorylase activity"/>
    <property type="evidence" value="ECO:0007669"/>
    <property type="project" value="UniProtKB-EC"/>
</dbReference>
<reference evidence="7 8" key="1">
    <citation type="submission" date="2016-10" db="EMBL/GenBank/DDBJ databases">
        <authorList>
            <person name="de Groot N.N."/>
        </authorList>
    </citation>
    <scope>NUCLEOTIDE SEQUENCE [LARGE SCALE GENOMIC DNA]</scope>
    <source>
        <strain evidence="7 8">DSM 44778</strain>
    </source>
</reference>
<dbReference type="InterPro" id="IPR000845">
    <property type="entry name" value="Nucleoside_phosphorylase_d"/>
</dbReference>
<dbReference type="InterPro" id="IPR035994">
    <property type="entry name" value="Nucleoside_phosphorylase_sf"/>
</dbReference>
<dbReference type="NCBIfam" id="NF004489">
    <property type="entry name" value="PRK05819.1"/>
    <property type="match status" value="1"/>
</dbReference>
<dbReference type="HAMAP" id="MF_01627">
    <property type="entry name" value="Pur_nucleosid_phosp"/>
    <property type="match status" value="1"/>
</dbReference>
<feature type="binding site" evidence="5">
    <location>
        <position position="4"/>
    </location>
    <ligand>
        <name>a purine D-ribonucleoside</name>
        <dbReference type="ChEBI" id="CHEBI:142355"/>
        <note>ligand shared between dimeric partners</note>
    </ligand>
</feature>
<keyword evidence="3 5" id="KW-0808">Transferase</keyword>
<evidence type="ECO:0000256" key="3">
    <source>
        <dbReference type="ARBA" id="ARBA00022679"/>
    </source>
</evidence>
<evidence type="ECO:0000256" key="1">
    <source>
        <dbReference type="ARBA" id="ARBA00010456"/>
    </source>
</evidence>
<evidence type="ECO:0000256" key="5">
    <source>
        <dbReference type="HAMAP-Rule" id="MF_01627"/>
    </source>
</evidence>
<evidence type="ECO:0000256" key="4">
    <source>
        <dbReference type="ARBA" id="ARBA00048447"/>
    </source>
</evidence>
<feature type="binding site" description="in other chain" evidence="5">
    <location>
        <position position="20"/>
    </location>
    <ligand>
        <name>phosphate</name>
        <dbReference type="ChEBI" id="CHEBI:43474"/>
        <note>ligand shared between dimeric partners</note>
    </ligand>
</feature>
<comment type="subunit">
    <text evidence="5">Homohexamer; trimer of homodimers.</text>
</comment>
<evidence type="ECO:0000313" key="8">
    <source>
        <dbReference type="Proteomes" id="UP000199545"/>
    </source>
</evidence>
<dbReference type="PROSITE" id="PS01232">
    <property type="entry name" value="PNP_UDP_1"/>
    <property type="match status" value="1"/>
</dbReference>
<dbReference type="PANTHER" id="PTHR43691">
    <property type="entry name" value="URIDINE PHOSPHORYLASE"/>
    <property type="match status" value="1"/>
</dbReference>
<comment type="caution">
    <text evidence="5">Lacks conserved residue(s) required for the propagation of feature annotation.</text>
</comment>